<dbReference type="OrthoDB" id="2851338at2759"/>
<evidence type="ECO:0008006" key="3">
    <source>
        <dbReference type="Google" id="ProtNLM"/>
    </source>
</evidence>
<evidence type="ECO:0000313" key="2">
    <source>
        <dbReference type="Proteomes" id="UP000799766"/>
    </source>
</evidence>
<dbReference type="Proteomes" id="UP000799766">
    <property type="component" value="Unassembled WGS sequence"/>
</dbReference>
<reference evidence="1" key="1">
    <citation type="journal article" date="2020" name="Stud. Mycol.">
        <title>101 Dothideomycetes genomes: a test case for predicting lifestyles and emergence of pathogens.</title>
        <authorList>
            <person name="Haridas S."/>
            <person name="Albert R."/>
            <person name="Binder M."/>
            <person name="Bloem J."/>
            <person name="Labutti K."/>
            <person name="Salamov A."/>
            <person name="Andreopoulos B."/>
            <person name="Baker S."/>
            <person name="Barry K."/>
            <person name="Bills G."/>
            <person name="Bluhm B."/>
            <person name="Cannon C."/>
            <person name="Castanera R."/>
            <person name="Culley D."/>
            <person name="Daum C."/>
            <person name="Ezra D."/>
            <person name="Gonzalez J."/>
            <person name="Henrissat B."/>
            <person name="Kuo A."/>
            <person name="Liang C."/>
            <person name="Lipzen A."/>
            <person name="Lutzoni F."/>
            <person name="Magnuson J."/>
            <person name="Mondo S."/>
            <person name="Nolan M."/>
            <person name="Ohm R."/>
            <person name="Pangilinan J."/>
            <person name="Park H.-J."/>
            <person name="Ramirez L."/>
            <person name="Alfaro M."/>
            <person name="Sun H."/>
            <person name="Tritt A."/>
            <person name="Yoshinaga Y."/>
            <person name="Zwiers L.-H."/>
            <person name="Turgeon B."/>
            <person name="Goodwin S."/>
            <person name="Spatafora J."/>
            <person name="Crous P."/>
            <person name="Grigoriev I."/>
        </authorList>
    </citation>
    <scope>NUCLEOTIDE SEQUENCE</scope>
    <source>
        <strain evidence="1">ATCC 16933</strain>
    </source>
</reference>
<protein>
    <recommendedName>
        <fullName evidence="3">EthD domain-containing protein</fullName>
    </recommendedName>
</protein>
<evidence type="ECO:0000313" key="1">
    <source>
        <dbReference type="EMBL" id="KAF2457049.1"/>
    </source>
</evidence>
<accession>A0A6A6NZE0</accession>
<dbReference type="EMBL" id="MU001681">
    <property type="protein sequence ID" value="KAF2457049.1"/>
    <property type="molecule type" value="Genomic_DNA"/>
</dbReference>
<proteinExistence type="predicted"/>
<keyword evidence="2" id="KW-1185">Reference proteome</keyword>
<gene>
    <name evidence="1" type="ORF">BDY21DRAFT_363985</name>
</gene>
<name>A0A6A6NZE0_9PEZI</name>
<dbReference type="AlphaFoldDB" id="A0A6A6NZE0"/>
<sequence length="227" mass="26176">MGPPGLFYVLSKPTHPSLSEQTWNTWYTSEHMRDMVSIGLADLAIRYRNTNPSASWPYLAVYRLPDAAKLQDPAVMGAMAETSDLLPAPWKEVMAMELRAYALVQRFEGQVERPGRARELITVAMEPAEGEDAERDFDEWYRKQHLDMLSMCDGYCRTTRYKKLDDSTPRYIALHEYESTAYPPKEQLKLVTGTEWSKKVIGTAKVFDRDVWEYVSEYSKEGVDQKL</sequence>
<organism evidence="1 2">
    <name type="scientific">Lineolata rhizophorae</name>
    <dbReference type="NCBI Taxonomy" id="578093"/>
    <lineage>
        <taxon>Eukaryota</taxon>
        <taxon>Fungi</taxon>
        <taxon>Dikarya</taxon>
        <taxon>Ascomycota</taxon>
        <taxon>Pezizomycotina</taxon>
        <taxon>Dothideomycetes</taxon>
        <taxon>Dothideomycetes incertae sedis</taxon>
        <taxon>Lineolatales</taxon>
        <taxon>Lineolataceae</taxon>
        <taxon>Lineolata</taxon>
    </lineage>
</organism>